<feature type="region of interest" description="Disordered" evidence="1">
    <location>
        <begin position="1"/>
        <end position="108"/>
    </location>
</feature>
<dbReference type="AlphaFoldDB" id="A0A5J4NUP2"/>
<evidence type="ECO:0000313" key="3">
    <source>
        <dbReference type="Proteomes" id="UP000324629"/>
    </source>
</evidence>
<comment type="caution">
    <text evidence="2">The sequence shown here is derived from an EMBL/GenBank/DDBJ whole genome shotgun (WGS) entry which is preliminary data.</text>
</comment>
<feature type="compositionally biased region" description="Basic and acidic residues" evidence="1">
    <location>
        <begin position="168"/>
        <end position="180"/>
    </location>
</feature>
<feature type="compositionally biased region" description="Basic and acidic residues" evidence="1">
    <location>
        <begin position="502"/>
        <end position="513"/>
    </location>
</feature>
<feature type="compositionally biased region" description="Low complexity" evidence="1">
    <location>
        <begin position="543"/>
        <end position="569"/>
    </location>
</feature>
<gene>
    <name evidence="2" type="ORF">DEA37_0011643</name>
</gene>
<evidence type="ECO:0000313" key="2">
    <source>
        <dbReference type="EMBL" id="KAA3678838.1"/>
    </source>
</evidence>
<organism evidence="2 3">
    <name type="scientific">Paragonimus westermani</name>
    <dbReference type="NCBI Taxonomy" id="34504"/>
    <lineage>
        <taxon>Eukaryota</taxon>
        <taxon>Metazoa</taxon>
        <taxon>Spiralia</taxon>
        <taxon>Lophotrochozoa</taxon>
        <taxon>Platyhelminthes</taxon>
        <taxon>Trematoda</taxon>
        <taxon>Digenea</taxon>
        <taxon>Plagiorchiida</taxon>
        <taxon>Troglotremata</taxon>
        <taxon>Troglotrematidae</taxon>
        <taxon>Paragonimus</taxon>
    </lineage>
</organism>
<feature type="region of interest" description="Disordered" evidence="1">
    <location>
        <begin position="358"/>
        <end position="632"/>
    </location>
</feature>
<feature type="compositionally biased region" description="Basic and acidic residues" evidence="1">
    <location>
        <begin position="213"/>
        <end position="224"/>
    </location>
</feature>
<keyword evidence="3" id="KW-1185">Reference proteome</keyword>
<dbReference type="Proteomes" id="UP000324629">
    <property type="component" value="Unassembled WGS sequence"/>
</dbReference>
<feature type="region of interest" description="Disordered" evidence="1">
    <location>
        <begin position="140"/>
        <end position="230"/>
    </location>
</feature>
<dbReference type="EMBL" id="QNGE01000940">
    <property type="protein sequence ID" value="KAA3678838.1"/>
    <property type="molecule type" value="Genomic_DNA"/>
</dbReference>
<evidence type="ECO:0000256" key="1">
    <source>
        <dbReference type="SAM" id="MobiDB-lite"/>
    </source>
</evidence>
<feature type="compositionally biased region" description="Polar residues" evidence="1">
    <location>
        <begin position="777"/>
        <end position="786"/>
    </location>
</feature>
<feature type="compositionally biased region" description="Polar residues" evidence="1">
    <location>
        <begin position="141"/>
        <end position="167"/>
    </location>
</feature>
<sequence>MSNSVQFSPKGDRDAQAVTPRQGPVSPCQFWLTPGCWFAASGEKKPQPKRSKLNDGSASKESTSGPSVSFPIKRSALSTKHLDTPGTFRSTDAEHKSEDSYPESKPIVTTVCPHQSEYIRKSASPSKKVIASKTKAVRSCFKQSSFSSKPPNTGESQTSSVENSQSRSTHEEEFAHRLEDSPFGCVAKHDSEASVPHKSSEKLRLKAQCHHGGSHEDSSRDRRTGCSINHESTDSTALVTYNNTDDEQAQTDIVALSSHSSKKCRHAKRLKDVNLNVIPAVPNQVTTSTDDVLQASKSRLSNEIKVVKTTAKSSWDSSDSDFEASTVEHTQVHVLLEKSPGIDESPFTKQYVSKEVDVKRSSAKRKSGSVALSEQKGSAEIVSNKDEVRAPSGVHRRPQRSKVKRSHRAHKRSHSSCSSSGRVHSDNGEVDLKRTCRTTEKRTHSQETESSRSSRNDSEYSSASSRSSGRHGHHRHHSPRRKRSKSYTSHSSSRESSNISRGYRDRTKSSSRSDRHRRRRIRSSYRHRYRRRSYSSRSRSRSSWRTSDSSSRSSYRSSHSSASRASSALSRHRSSTTRRSSSRQSDELRRKVSSSSKFTRVDQTASPPENRLARLGVGPVRQNDASDNRTSNLKTAFSLSNVAETVSAAVKRVTGGNAASTRYTLSSENGTSETYSEVTLRPSDKIDAPIPASGLVDIPLPKDATQSSLYNRGLEELPTRNEPAPYIGPQLPPDLAKRFGLSISEATPFPNPVSTELSTSTSTVPSDTRPTQHDSDTIPTSSSQANAPEFFIPPEKVEQYRALQEQAMQHARRRNIQLVSGAPTEVYSASHFSQLDAHTQQQQQQLALLQQLVGRDPSFLIAATSSGFIQPPAYSTNLLASWAPQTVNAHSAAESDGTTESWAAQLSEEARLRSLSTLLGVQQQINAQQQLFSTLGNQTIGARTLSGSESLVSPATVSKSSTLELSTILPASLHQLQPVQLQQMLAAASAVQAAQSGTGSVSLQPQQQAQSAIASQLLHQLAAQQAQNGYELHQLLRFGPPLTSTVM</sequence>
<feature type="compositionally biased region" description="Low complexity" evidence="1">
    <location>
        <begin position="754"/>
        <end position="763"/>
    </location>
</feature>
<feature type="region of interest" description="Disordered" evidence="1">
    <location>
        <begin position="746"/>
        <end position="787"/>
    </location>
</feature>
<feature type="compositionally biased region" description="Basic and acidic residues" evidence="1">
    <location>
        <begin position="423"/>
        <end position="458"/>
    </location>
</feature>
<name>A0A5J4NUP2_9TREM</name>
<proteinExistence type="predicted"/>
<feature type="compositionally biased region" description="Polar residues" evidence="1">
    <location>
        <begin position="54"/>
        <end position="67"/>
    </location>
</feature>
<accession>A0A5J4NUP2</accession>
<feature type="compositionally biased region" description="Basic residues" evidence="1">
    <location>
        <begin position="514"/>
        <end position="542"/>
    </location>
</feature>
<feature type="compositionally biased region" description="Polar residues" evidence="1">
    <location>
        <begin position="593"/>
        <end position="607"/>
    </location>
</feature>
<feature type="compositionally biased region" description="Basic residues" evidence="1">
    <location>
        <begin position="468"/>
        <end position="485"/>
    </location>
</feature>
<feature type="compositionally biased region" description="Low complexity" evidence="1">
    <location>
        <begin position="486"/>
        <end position="501"/>
    </location>
</feature>
<protein>
    <submittedName>
        <fullName evidence="2">Uncharacterized protein</fullName>
    </submittedName>
</protein>
<reference evidence="2 3" key="1">
    <citation type="journal article" date="2019" name="Gigascience">
        <title>Whole-genome sequence of the oriental lung fluke Paragonimus westermani.</title>
        <authorList>
            <person name="Oey H."/>
            <person name="Zakrzewski M."/>
            <person name="Narain K."/>
            <person name="Devi K.R."/>
            <person name="Agatsuma T."/>
            <person name="Nawaratna S."/>
            <person name="Gobert G.N."/>
            <person name="Jones M.K."/>
            <person name="Ragan M.A."/>
            <person name="McManus D.P."/>
            <person name="Krause L."/>
        </authorList>
    </citation>
    <scope>NUCLEOTIDE SEQUENCE [LARGE SCALE GENOMIC DNA]</scope>
    <source>
        <strain evidence="2 3">IND2009</strain>
    </source>
</reference>
<feature type="compositionally biased region" description="Basic residues" evidence="1">
    <location>
        <begin position="394"/>
        <end position="414"/>
    </location>
</feature>
<feature type="compositionally biased region" description="Polar residues" evidence="1">
    <location>
        <begin position="623"/>
        <end position="632"/>
    </location>
</feature>